<protein>
    <recommendedName>
        <fullName evidence="2">protein acetyllysine N-acetyltransferase</fullName>
        <ecNumber evidence="2">2.3.1.286</ecNumber>
    </recommendedName>
</protein>
<keyword evidence="3" id="KW-0808">Transferase</keyword>
<evidence type="ECO:0000256" key="2">
    <source>
        <dbReference type="ARBA" id="ARBA00012928"/>
    </source>
</evidence>
<sequence length="430" mass="47357">IGRKHKAHRQQLQQGRSNRKGKGGRWHKMGNENSTLVDDDTPTETLDSRTIEAVAKHIIGGHAQNIVVMTGAGISTSAGIPDFRSPDTGLYANLARLNLPYAEAVFDISYFRNNPLPFYTLAQELYPGNYRPTITHSFISLLHQKGLLLKLFTQNIDCLEREAGVPDNKIVEAHGSFARQSCIECKASYPDDLMRQAIQEKSVPHCLNQDCNGLVKPEIVFFGEQLPAEFFANRGLPAEADLAIVMGTSLSVQPFASLPGFCSSGTPRVLINGEQVGTLGSRPDDVLLIGDCDGGVRKLAEACGWLEELEAEWAKTAPEQAREAKEKPKKTYDEQLEDEIEKLTKDVDQSLKLGKAQHEWLENHLDRKIARKVEEETKAGDADSKTPAPAEVTKAAETEAAPEMKPQKTDIGGDGDLQHVFPHLEKKSSL</sequence>
<dbReference type="PANTHER" id="PTHR11085">
    <property type="entry name" value="NAD-DEPENDENT PROTEIN DEACYLASE SIRTUIN-5, MITOCHONDRIAL-RELATED"/>
    <property type="match status" value="1"/>
</dbReference>
<accession>A0A6A5YMX5</accession>
<feature type="binding site" evidence="8">
    <location>
        <position position="292"/>
    </location>
    <ligand>
        <name>NAD(+)</name>
        <dbReference type="ChEBI" id="CHEBI:57540"/>
    </ligand>
</feature>
<proteinExistence type="inferred from homology"/>
<dbReference type="OrthoDB" id="420264at2759"/>
<feature type="binding site" evidence="9 10">
    <location>
        <position position="211"/>
    </location>
    <ligand>
        <name>Zn(2+)</name>
        <dbReference type="ChEBI" id="CHEBI:29105"/>
    </ligand>
</feature>
<feature type="binding site" evidence="9 10">
    <location>
        <position position="206"/>
    </location>
    <ligand>
        <name>Zn(2+)</name>
        <dbReference type="ChEBI" id="CHEBI:29105"/>
    </ligand>
</feature>
<comment type="cofactor">
    <cofactor evidence="9">
        <name>Zn(2+)</name>
        <dbReference type="ChEBI" id="CHEBI:29105"/>
    </cofactor>
    <text evidence="9">Binds 1 zinc ion per subunit.</text>
</comment>
<dbReference type="GO" id="GO:0046872">
    <property type="term" value="F:metal ion binding"/>
    <property type="evidence" value="ECO:0007669"/>
    <property type="project" value="UniProtKB-KW"/>
</dbReference>
<evidence type="ECO:0000256" key="11">
    <source>
        <dbReference type="SAM" id="MobiDB-lite"/>
    </source>
</evidence>
<evidence type="ECO:0000256" key="7">
    <source>
        <dbReference type="PIRSR" id="PIRSR037938-1"/>
    </source>
</evidence>
<feature type="binding site" evidence="8">
    <location>
        <begin position="248"/>
        <end position="249"/>
    </location>
    <ligand>
        <name>NAD(+)</name>
        <dbReference type="ChEBI" id="CHEBI:57540"/>
    </ligand>
</feature>
<feature type="compositionally biased region" description="Basic residues" evidence="11">
    <location>
        <begin position="17"/>
        <end position="28"/>
    </location>
</feature>
<dbReference type="Proteomes" id="UP000799770">
    <property type="component" value="Unassembled WGS sequence"/>
</dbReference>
<dbReference type="InterPro" id="IPR029035">
    <property type="entry name" value="DHS-like_NAD/FAD-binding_dom"/>
</dbReference>
<feature type="binding site" evidence="8">
    <location>
        <begin position="154"/>
        <end position="157"/>
    </location>
    <ligand>
        <name>NAD(+)</name>
        <dbReference type="ChEBI" id="CHEBI:57540"/>
    </ligand>
</feature>
<organism evidence="13 14">
    <name type="scientific">Lophiotrema nucula</name>
    <dbReference type="NCBI Taxonomy" id="690887"/>
    <lineage>
        <taxon>Eukaryota</taxon>
        <taxon>Fungi</taxon>
        <taxon>Dikarya</taxon>
        <taxon>Ascomycota</taxon>
        <taxon>Pezizomycotina</taxon>
        <taxon>Dothideomycetes</taxon>
        <taxon>Pleosporomycetidae</taxon>
        <taxon>Pleosporales</taxon>
        <taxon>Lophiotremataceae</taxon>
        <taxon>Lophiotrema</taxon>
    </lineage>
</organism>
<keyword evidence="14" id="KW-1185">Reference proteome</keyword>
<dbReference type="GO" id="GO:0005634">
    <property type="term" value="C:nucleus"/>
    <property type="evidence" value="ECO:0007669"/>
    <property type="project" value="TreeGrafter"/>
</dbReference>
<evidence type="ECO:0000313" key="14">
    <source>
        <dbReference type="Proteomes" id="UP000799770"/>
    </source>
</evidence>
<dbReference type="GO" id="GO:0017136">
    <property type="term" value="F:histone deacetylase activity, NAD-dependent"/>
    <property type="evidence" value="ECO:0007669"/>
    <property type="project" value="InterPro"/>
</dbReference>
<reference evidence="13" key="1">
    <citation type="journal article" date="2020" name="Stud. Mycol.">
        <title>101 Dothideomycetes genomes: a test case for predicting lifestyles and emergence of pathogens.</title>
        <authorList>
            <person name="Haridas S."/>
            <person name="Albert R."/>
            <person name="Binder M."/>
            <person name="Bloem J."/>
            <person name="Labutti K."/>
            <person name="Salamov A."/>
            <person name="Andreopoulos B."/>
            <person name="Baker S."/>
            <person name="Barry K."/>
            <person name="Bills G."/>
            <person name="Bluhm B."/>
            <person name="Cannon C."/>
            <person name="Castanera R."/>
            <person name="Culley D."/>
            <person name="Daum C."/>
            <person name="Ezra D."/>
            <person name="Gonzalez J."/>
            <person name="Henrissat B."/>
            <person name="Kuo A."/>
            <person name="Liang C."/>
            <person name="Lipzen A."/>
            <person name="Lutzoni F."/>
            <person name="Magnuson J."/>
            <person name="Mondo S."/>
            <person name="Nolan M."/>
            <person name="Ohm R."/>
            <person name="Pangilinan J."/>
            <person name="Park H.-J."/>
            <person name="Ramirez L."/>
            <person name="Alfaro M."/>
            <person name="Sun H."/>
            <person name="Tritt A."/>
            <person name="Yoshinaga Y."/>
            <person name="Zwiers L.-H."/>
            <person name="Turgeon B."/>
            <person name="Goodwin S."/>
            <person name="Spatafora J."/>
            <person name="Crous P."/>
            <person name="Grigoriev I."/>
        </authorList>
    </citation>
    <scope>NUCLEOTIDE SEQUENCE</scope>
    <source>
        <strain evidence="13">CBS 627.86</strain>
    </source>
</reference>
<evidence type="ECO:0000256" key="5">
    <source>
        <dbReference type="ARBA" id="ARBA00022833"/>
    </source>
</evidence>
<keyword evidence="5 9" id="KW-0862">Zinc</keyword>
<evidence type="ECO:0000256" key="4">
    <source>
        <dbReference type="ARBA" id="ARBA00022723"/>
    </source>
</evidence>
<evidence type="ECO:0000256" key="10">
    <source>
        <dbReference type="PROSITE-ProRule" id="PRU00236"/>
    </source>
</evidence>
<feature type="region of interest" description="Disordered" evidence="11">
    <location>
        <begin position="1"/>
        <end position="43"/>
    </location>
</feature>
<dbReference type="PANTHER" id="PTHR11085:SF6">
    <property type="entry name" value="NAD-DEPENDENT PROTEIN DEACETYLASE SIRTUIN-2"/>
    <property type="match status" value="1"/>
</dbReference>
<feature type="region of interest" description="Disordered" evidence="11">
    <location>
        <begin position="372"/>
        <end position="430"/>
    </location>
</feature>
<evidence type="ECO:0000256" key="1">
    <source>
        <dbReference type="ARBA" id="ARBA00006924"/>
    </source>
</evidence>
<feature type="binding site" evidence="8">
    <location>
        <begin position="82"/>
        <end position="84"/>
    </location>
    <ligand>
        <name>NAD(+)</name>
        <dbReference type="ChEBI" id="CHEBI:57540"/>
    </ligand>
</feature>
<dbReference type="EMBL" id="ML977346">
    <property type="protein sequence ID" value="KAF2108639.1"/>
    <property type="molecule type" value="Genomic_DNA"/>
</dbReference>
<feature type="compositionally biased region" description="Basic and acidic residues" evidence="11">
    <location>
        <begin position="372"/>
        <end position="384"/>
    </location>
</feature>
<dbReference type="SUPFAM" id="SSF52467">
    <property type="entry name" value="DHS-like NAD/FAD-binding domain"/>
    <property type="match status" value="1"/>
</dbReference>
<evidence type="ECO:0000313" key="13">
    <source>
        <dbReference type="EMBL" id="KAF2108639.1"/>
    </source>
</evidence>
<dbReference type="InterPro" id="IPR017328">
    <property type="entry name" value="Sirtuin_class_I"/>
</dbReference>
<dbReference type="InterPro" id="IPR026591">
    <property type="entry name" value="Sirtuin_cat_small_dom_sf"/>
</dbReference>
<feature type="compositionally biased region" description="Low complexity" evidence="11">
    <location>
        <begin position="385"/>
        <end position="404"/>
    </location>
</feature>
<gene>
    <name evidence="13" type="ORF">BDV96DRAFT_504154</name>
</gene>
<dbReference type="InterPro" id="IPR003000">
    <property type="entry name" value="Sirtuin"/>
</dbReference>
<evidence type="ECO:0000256" key="8">
    <source>
        <dbReference type="PIRSR" id="PIRSR037938-2"/>
    </source>
</evidence>
<feature type="binding site" evidence="8">
    <location>
        <begin position="272"/>
        <end position="274"/>
    </location>
    <ligand>
        <name>NAD(+)</name>
        <dbReference type="ChEBI" id="CHEBI:57540"/>
    </ligand>
</feature>
<dbReference type="Gene3D" id="3.40.50.1220">
    <property type="entry name" value="TPP-binding domain"/>
    <property type="match status" value="1"/>
</dbReference>
<evidence type="ECO:0000256" key="9">
    <source>
        <dbReference type="PIRSR" id="PIRSR037938-3"/>
    </source>
</evidence>
<dbReference type="AlphaFoldDB" id="A0A6A5YMX5"/>
<feature type="active site" description="Proton acceptor" evidence="7 10">
    <location>
        <position position="174"/>
    </location>
</feature>
<dbReference type="CDD" id="cd01408">
    <property type="entry name" value="SIRT1"/>
    <property type="match status" value="1"/>
</dbReference>
<feature type="domain" description="Deacetylase sirtuin-type" evidence="12">
    <location>
        <begin position="44"/>
        <end position="306"/>
    </location>
</feature>
<feature type="binding site" evidence="9 10">
    <location>
        <position position="185"/>
    </location>
    <ligand>
        <name>Zn(2+)</name>
        <dbReference type="ChEBI" id="CHEBI:29105"/>
    </ligand>
</feature>
<keyword evidence="6 8" id="KW-0520">NAD</keyword>
<name>A0A6A5YMX5_9PLEO</name>
<feature type="binding site" evidence="8">
    <location>
        <begin position="72"/>
        <end position="76"/>
    </location>
    <ligand>
        <name>NAD(+)</name>
        <dbReference type="ChEBI" id="CHEBI:57540"/>
    </ligand>
</feature>
<dbReference type="Pfam" id="PF02146">
    <property type="entry name" value="SIR2"/>
    <property type="match status" value="1"/>
</dbReference>
<feature type="binding site" evidence="9 10">
    <location>
        <position position="182"/>
    </location>
    <ligand>
        <name>Zn(2+)</name>
        <dbReference type="ChEBI" id="CHEBI:29105"/>
    </ligand>
</feature>
<evidence type="ECO:0000259" key="12">
    <source>
        <dbReference type="PROSITE" id="PS50305"/>
    </source>
</evidence>
<feature type="non-terminal residue" evidence="13">
    <location>
        <position position="1"/>
    </location>
</feature>
<comment type="similarity">
    <text evidence="1">Belongs to the sirtuin family. Class I subfamily.</text>
</comment>
<dbReference type="EC" id="2.3.1.286" evidence="2"/>
<keyword evidence="4 9" id="KW-0479">Metal-binding</keyword>
<dbReference type="InterPro" id="IPR026590">
    <property type="entry name" value="Ssirtuin_cat_dom"/>
</dbReference>
<dbReference type="GO" id="GO:0070403">
    <property type="term" value="F:NAD+ binding"/>
    <property type="evidence" value="ECO:0007669"/>
    <property type="project" value="InterPro"/>
</dbReference>
<dbReference type="PIRSF" id="PIRSF037938">
    <property type="entry name" value="SIR2_euk"/>
    <property type="match status" value="1"/>
</dbReference>
<dbReference type="PROSITE" id="PS50305">
    <property type="entry name" value="SIRTUIN"/>
    <property type="match status" value="1"/>
</dbReference>
<dbReference type="InterPro" id="IPR050134">
    <property type="entry name" value="NAD-dep_sirtuin_deacylases"/>
</dbReference>
<evidence type="ECO:0000256" key="6">
    <source>
        <dbReference type="ARBA" id="ARBA00023027"/>
    </source>
</evidence>
<dbReference type="Gene3D" id="3.30.1600.10">
    <property type="entry name" value="SIR2/SIRT2 'Small Domain"/>
    <property type="match status" value="1"/>
</dbReference>
<evidence type="ECO:0000256" key="3">
    <source>
        <dbReference type="ARBA" id="ARBA00022679"/>
    </source>
</evidence>